<dbReference type="SUPFAM" id="SSF161240">
    <property type="entry name" value="T-antigen specific domain-like"/>
    <property type="match status" value="1"/>
</dbReference>
<keyword evidence="1" id="KW-0472">Membrane</keyword>
<organism evidence="3 4">
    <name type="scientific">MW polyomavirus</name>
    <dbReference type="NCBI Taxonomy" id="1203539"/>
    <lineage>
        <taxon>Viruses</taxon>
        <taxon>Monodnaviria</taxon>
        <taxon>Shotokuvirae</taxon>
        <taxon>Cossaviricota</taxon>
        <taxon>Papovaviricetes</taxon>
        <taxon>Sepolyvirales</taxon>
        <taxon>Polyomaviridae</taxon>
        <taxon>Deltapolyomavirus</taxon>
        <taxon>Deltapolyomavirus decihominis</taxon>
    </lineage>
</organism>
<dbReference type="InterPro" id="IPR003354">
    <property type="entry name" value="Papo_T_antigen"/>
</dbReference>
<dbReference type="Gene3D" id="1.10.287.110">
    <property type="entry name" value="DnaJ domain"/>
    <property type="match status" value="1"/>
</dbReference>
<keyword evidence="1" id="KW-1133">Transmembrane helix</keyword>
<feature type="transmembrane region" description="Helical" evidence="1">
    <location>
        <begin position="180"/>
        <end position="198"/>
    </location>
</feature>
<dbReference type="SUPFAM" id="SSF46565">
    <property type="entry name" value="Chaperone J-domain"/>
    <property type="match status" value="1"/>
</dbReference>
<dbReference type="EMBL" id="KC571700">
    <property type="protein sequence ID" value="AHB33022.1"/>
    <property type="molecule type" value="Genomic_DNA"/>
</dbReference>
<dbReference type="InterPro" id="IPR036092">
    <property type="entry name" value="Papo_T_antigensf"/>
</dbReference>
<evidence type="ECO:0000313" key="4">
    <source>
        <dbReference type="Proteomes" id="UP000109702"/>
    </source>
</evidence>
<dbReference type="Proteomes" id="UP000109702">
    <property type="component" value="Genome"/>
</dbReference>
<name>A0A023IWY1_9POLY</name>
<evidence type="ECO:0000256" key="1">
    <source>
        <dbReference type="SAM" id="Phobius"/>
    </source>
</evidence>
<dbReference type="Pfam" id="PF02380">
    <property type="entry name" value="Papo_T_antigen"/>
    <property type="match status" value="1"/>
</dbReference>
<reference evidence="3 4" key="1">
    <citation type="submission" date="2013-02" db="EMBL/GenBank/DDBJ databases">
        <title>Exploring the prevalence of ten human polyomaviruses in fecal specimens of children with acute gastroenteritis: a case-control study.</title>
        <authorList>
            <person name="Li K."/>
            <person name="Guo J."/>
            <person name="Zhao R."/>
            <person name="Xue Y."/>
            <person name="Chen L."/>
            <person name="Yang J."/>
            <person name="Peng J."/>
            <person name="Jin Q."/>
        </authorList>
    </citation>
    <scope>NUCLEOTIDE SEQUENCE [LARGE SCALE GENOMIC DNA]</scope>
    <source>
        <strain evidence="3">HB017C</strain>
    </source>
</reference>
<evidence type="ECO:0000259" key="2">
    <source>
        <dbReference type="Pfam" id="PF02380"/>
    </source>
</evidence>
<evidence type="ECO:0000313" key="3">
    <source>
        <dbReference type="EMBL" id="AHB33022.1"/>
    </source>
</evidence>
<sequence>MDRVLSRDEVKELMALLSLNVAAWGNIPLMQYKYRQTCLKLHPDKGGDGEKMKRLNELFSKMYTTIEKLRREGEVYFPAKVGYFIDDVVTLGDVLGPSFEEKIIYIWPLCASDLLRHKCGCVCCLLKKQHRNDKLAKQKQCLVWGECFCYKCFLLWFGQEFGYTSFFWWKHIMHNTEFDLLRLLGELILWVSSFFFILGKSHLWDS</sequence>
<feature type="domain" description="Small/middle T-antigen" evidence="2">
    <location>
        <begin position="91"/>
        <end position="183"/>
    </location>
</feature>
<protein>
    <submittedName>
        <fullName evidence="3">Small T antigen</fullName>
    </submittedName>
</protein>
<keyword evidence="1" id="KW-0812">Transmembrane</keyword>
<proteinExistence type="predicted"/>
<dbReference type="InterPro" id="IPR036869">
    <property type="entry name" value="J_dom_sf"/>
</dbReference>
<dbReference type="Gene3D" id="1.20.120.1860">
    <property type="entry name" value="Small t-antigen, unique domain"/>
    <property type="match status" value="1"/>
</dbReference>
<accession>A0A023IWY1</accession>